<proteinExistence type="predicted"/>
<accession>A0AAV7QK15</accession>
<keyword evidence="2" id="KW-1185">Reference proteome</keyword>
<gene>
    <name evidence="1" type="ORF">NDU88_006034</name>
</gene>
<protein>
    <submittedName>
        <fullName evidence="1">Uncharacterized protein</fullName>
    </submittedName>
</protein>
<name>A0AAV7QK15_PLEWA</name>
<comment type="caution">
    <text evidence="1">The sequence shown here is derived from an EMBL/GenBank/DDBJ whole genome shotgun (WGS) entry which is preliminary data.</text>
</comment>
<sequence>MRRRLDPNNSNDYVGECPVEAFKPQIAVCYFTKRHPVPMAPPGILIPVKKAAEDPVPKLKASQNDNGSWTLNASLASALETTEEELKAKIPGQDTDSTVWATICALIWLHATSQDCYDDWEILKATAFCWLRTIQDLPLAECVNAGNSLLGTSVDVGVLEL</sequence>
<evidence type="ECO:0000313" key="1">
    <source>
        <dbReference type="EMBL" id="KAJ1139667.1"/>
    </source>
</evidence>
<reference evidence="1" key="1">
    <citation type="journal article" date="2022" name="bioRxiv">
        <title>Sequencing and chromosome-scale assembly of the giantPleurodeles waltlgenome.</title>
        <authorList>
            <person name="Brown T."/>
            <person name="Elewa A."/>
            <person name="Iarovenko S."/>
            <person name="Subramanian E."/>
            <person name="Araus A.J."/>
            <person name="Petzold A."/>
            <person name="Susuki M."/>
            <person name="Suzuki K.-i.T."/>
            <person name="Hayashi T."/>
            <person name="Toyoda A."/>
            <person name="Oliveira C."/>
            <person name="Osipova E."/>
            <person name="Leigh N.D."/>
            <person name="Simon A."/>
            <person name="Yun M.H."/>
        </authorList>
    </citation>
    <scope>NUCLEOTIDE SEQUENCE</scope>
    <source>
        <strain evidence="1">20211129_DDA</strain>
        <tissue evidence="1">Liver</tissue>
    </source>
</reference>
<dbReference type="Proteomes" id="UP001066276">
    <property type="component" value="Chromosome 6"/>
</dbReference>
<dbReference type="EMBL" id="JANPWB010000010">
    <property type="protein sequence ID" value="KAJ1139667.1"/>
    <property type="molecule type" value="Genomic_DNA"/>
</dbReference>
<dbReference type="PANTHER" id="PTHR45737:SF6">
    <property type="entry name" value="VON WILLEBRAND FACTOR A DOMAIN-CONTAINING PROTEIN 5A"/>
    <property type="match status" value="1"/>
</dbReference>
<dbReference type="AlphaFoldDB" id="A0AAV7QK15"/>
<dbReference type="InterPro" id="IPR008930">
    <property type="entry name" value="Terpenoid_cyclase/PrenylTrfase"/>
</dbReference>
<dbReference type="PANTHER" id="PTHR45737">
    <property type="entry name" value="VON WILLEBRAND FACTOR A DOMAIN-CONTAINING PROTEIN 5A"/>
    <property type="match status" value="1"/>
</dbReference>
<dbReference type="SUPFAM" id="SSF48239">
    <property type="entry name" value="Terpenoid cyclases/Protein prenyltransferases"/>
    <property type="match status" value="1"/>
</dbReference>
<evidence type="ECO:0000313" key="2">
    <source>
        <dbReference type="Proteomes" id="UP001066276"/>
    </source>
</evidence>
<organism evidence="1 2">
    <name type="scientific">Pleurodeles waltl</name>
    <name type="common">Iberian ribbed newt</name>
    <dbReference type="NCBI Taxonomy" id="8319"/>
    <lineage>
        <taxon>Eukaryota</taxon>
        <taxon>Metazoa</taxon>
        <taxon>Chordata</taxon>
        <taxon>Craniata</taxon>
        <taxon>Vertebrata</taxon>
        <taxon>Euteleostomi</taxon>
        <taxon>Amphibia</taxon>
        <taxon>Batrachia</taxon>
        <taxon>Caudata</taxon>
        <taxon>Salamandroidea</taxon>
        <taxon>Salamandridae</taxon>
        <taxon>Pleurodelinae</taxon>
        <taxon>Pleurodeles</taxon>
    </lineage>
</organism>